<gene>
    <name evidence="2" type="ORF">JI739_04605</name>
</gene>
<evidence type="ECO:0000259" key="1">
    <source>
        <dbReference type="PROSITE" id="PS51746"/>
    </source>
</evidence>
<dbReference type="Proteomes" id="UP000613011">
    <property type="component" value="Unassembled WGS sequence"/>
</dbReference>
<dbReference type="InterPro" id="IPR036457">
    <property type="entry name" value="PPM-type-like_dom_sf"/>
</dbReference>
<evidence type="ECO:0000313" key="2">
    <source>
        <dbReference type="EMBL" id="MBL0419625.1"/>
    </source>
</evidence>
<name>A0A936ZRC1_9BURK</name>
<keyword evidence="3" id="KW-1185">Reference proteome</keyword>
<dbReference type="RefSeq" id="WP_201682639.1">
    <property type="nucleotide sequence ID" value="NZ_JAEQNA010000001.1"/>
</dbReference>
<evidence type="ECO:0000313" key="3">
    <source>
        <dbReference type="Proteomes" id="UP000613011"/>
    </source>
</evidence>
<dbReference type="SMART" id="SM00331">
    <property type="entry name" value="PP2C_SIG"/>
    <property type="match status" value="1"/>
</dbReference>
<proteinExistence type="predicted"/>
<dbReference type="SMART" id="SM00332">
    <property type="entry name" value="PP2Cc"/>
    <property type="match status" value="1"/>
</dbReference>
<reference evidence="2" key="1">
    <citation type="submission" date="2021-01" db="EMBL/GenBank/DDBJ databases">
        <title>Ramlibacter sp. strain AW1 16S ribosomal RNA gene Genome sequencing and assembly.</title>
        <authorList>
            <person name="Kang M."/>
        </authorList>
    </citation>
    <scope>NUCLEOTIDE SEQUENCE</scope>
    <source>
        <strain evidence="2">AW1</strain>
    </source>
</reference>
<comment type="caution">
    <text evidence="2">The sequence shown here is derived from an EMBL/GenBank/DDBJ whole genome shotgun (WGS) entry which is preliminary data.</text>
</comment>
<dbReference type="InterPro" id="IPR001932">
    <property type="entry name" value="PPM-type_phosphatase-like_dom"/>
</dbReference>
<sequence length="258" mass="28044">MLNVDIAMINETGGRDENQDACGWWQSDDKLCCVVADGAGGHGGGRHAAQFAVKHLLQSFMDRPSQDSQQLASLVRQTNGELRKARVEGTPLVDMYSTIACLVIDLLEHRAYWVHAGDTRIYWFRHGRLSSRTRDHSVVQAMADQGLLEAADLRGHPRRSELLCALGSEPDDLQVGEGEAADLQAGQDAFLLCTDGVWELANDAALESALAAGDGAGEWVATVEDMVRKAADGSPRHDNFSALAARLMDHDEPADRPQ</sequence>
<dbReference type="Pfam" id="PF13672">
    <property type="entry name" value="PP2C_2"/>
    <property type="match status" value="1"/>
</dbReference>
<protein>
    <submittedName>
        <fullName evidence="2">Protein phosphatase 2C domain-containing protein</fullName>
    </submittedName>
</protein>
<dbReference type="SUPFAM" id="SSF81606">
    <property type="entry name" value="PP2C-like"/>
    <property type="match status" value="1"/>
</dbReference>
<feature type="domain" description="PPM-type phosphatase" evidence="1">
    <location>
        <begin position="3"/>
        <end position="247"/>
    </location>
</feature>
<accession>A0A936ZRC1</accession>
<dbReference type="Gene3D" id="3.60.40.10">
    <property type="entry name" value="PPM-type phosphatase domain"/>
    <property type="match status" value="1"/>
</dbReference>
<organism evidence="2 3">
    <name type="scientific">Ramlibacter aurantiacus</name>
    <dbReference type="NCBI Taxonomy" id="2801330"/>
    <lineage>
        <taxon>Bacteria</taxon>
        <taxon>Pseudomonadati</taxon>
        <taxon>Pseudomonadota</taxon>
        <taxon>Betaproteobacteria</taxon>
        <taxon>Burkholderiales</taxon>
        <taxon>Comamonadaceae</taxon>
        <taxon>Ramlibacter</taxon>
    </lineage>
</organism>
<dbReference type="EMBL" id="JAEQNA010000001">
    <property type="protein sequence ID" value="MBL0419625.1"/>
    <property type="molecule type" value="Genomic_DNA"/>
</dbReference>
<dbReference type="AlphaFoldDB" id="A0A936ZRC1"/>
<dbReference type="PROSITE" id="PS51746">
    <property type="entry name" value="PPM_2"/>
    <property type="match status" value="1"/>
</dbReference>